<protein>
    <recommendedName>
        <fullName evidence="3">GspL cytoplasmic actin-ATPase-like domain-containing protein</fullName>
    </recommendedName>
</protein>
<keyword evidence="1" id="KW-0472">Membrane</keyword>
<keyword evidence="1" id="KW-1133">Transmembrane helix</keyword>
<accession>A0A6S6SRY7</accession>
<proteinExistence type="predicted"/>
<dbReference type="EMBL" id="CACVAW010000018">
    <property type="protein sequence ID" value="CAA6805310.1"/>
    <property type="molecule type" value="Genomic_DNA"/>
</dbReference>
<organism evidence="2">
    <name type="scientific">uncultured Campylobacterales bacterium</name>
    <dbReference type="NCBI Taxonomy" id="352960"/>
    <lineage>
        <taxon>Bacteria</taxon>
        <taxon>Pseudomonadati</taxon>
        <taxon>Campylobacterota</taxon>
        <taxon>Epsilonproteobacteria</taxon>
        <taxon>Campylobacterales</taxon>
        <taxon>environmental samples</taxon>
    </lineage>
</organism>
<feature type="transmembrane region" description="Helical" evidence="1">
    <location>
        <begin position="171"/>
        <end position="192"/>
    </location>
</feature>
<evidence type="ECO:0000256" key="1">
    <source>
        <dbReference type="SAM" id="Phobius"/>
    </source>
</evidence>
<dbReference type="AlphaFoldDB" id="A0A6S6SRY7"/>
<keyword evidence="1" id="KW-0812">Transmembrane</keyword>
<evidence type="ECO:0000313" key="2">
    <source>
        <dbReference type="EMBL" id="CAA6805310.1"/>
    </source>
</evidence>
<name>A0A6S6SRY7_9BACT</name>
<evidence type="ECO:0008006" key="3">
    <source>
        <dbReference type="Google" id="ProtNLM"/>
    </source>
</evidence>
<gene>
    <name evidence="2" type="ORF">HELGO_WM13148</name>
</gene>
<reference evidence="2" key="1">
    <citation type="submission" date="2020-01" db="EMBL/GenBank/DDBJ databases">
        <authorList>
            <person name="Meier V. D."/>
            <person name="Meier V D."/>
        </authorList>
    </citation>
    <scope>NUCLEOTIDE SEQUENCE</scope>
    <source>
        <strain evidence="2">HLG_WM_MAG_12</strain>
    </source>
</reference>
<sequence>MQTIFITKNEVIGKYEGICNVVLSDHYYWYKKKNIPVKLSIQAKRVASSLFLEESKNHNFEYKVIKSGKEEFVFIAYDKSQIIKKLESLGISSEQINKIHFAQIEFAKLKQDLFVNENKTLTSIEGFITTVTKESSNQRHLANILKTKKLSSKTINVKIDDKKYLVFKKSIIALGILSVVLLTHLITSRVLLGNLKEQQNEIRIKYNLPSTNFELDSIIRKYQKIEDKQMRIRDIIQRVLAVSLKEGDYITRILQSDETIDFEFNFSDDARLKKHIKLLKDNKLRVVEKDIKGNTLIIKYPIKEDAK</sequence>